<feature type="compositionally biased region" description="Basic residues" evidence="1">
    <location>
        <begin position="186"/>
        <end position="195"/>
    </location>
</feature>
<evidence type="ECO:0000313" key="3">
    <source>
        <dbReference type="Proteomes" id="UP001219525"/>
    </source>
</evidence>
<feature type="region of interest" description="Disordered" evidence="1">
    <location>
        <begin position="365"/>
        <end position="384"/>
    </location>
</feature>
<comment type="caution">
    <text evidence="2">The sequence shown here is derived from an EMBL/GenBank/DDBJ whole genome shotgun (WGS) entry which is preliminary data.</text>
</comment>
<name>A0AAD6VPY4_9AGAR</name>
<protein>
    <submittedName>
        <fullName evidence="2">Uncharacterized protein</fullName>
    </submittedName>
</protein>
<organism evidence="2 3">
    <name type="scientific">Mycena pura</name>
    <dbReference type="NCBI Taxonomy" id="153505"/>
    <lineage>
        <taxon>Eukaryota</taxon>
        <taxon>Fungi</taxon>
        <taxon>Dikarya</taxon>
        <taxon>Basidiomycota</taxon>
        <taxon>Agaricomycotina</taxon>
        <taxon>Agaricomycetes</taxon>
        <taxon>Agaricomycetidae</taxon>
        <taxon>Agaricales</taxon>
        <taxon>Marasmiineae</taxon>
        <taxon>Mycenaceae</taxon>
        <taxon>Mycena</taxon>
    </lineage>
</organism>
<dbReference type="EMBL" id="JARJCW010000022">
    <property type="protein sequence ID" value="KAJ7213133.1"/>
    <property type="molecule type" value="Genomic_DNA"/>
</dbReference>
<evidence type="ECO:0000313" key="2">
    <source>
        <dbReference type="EMBL" id="KAJ7213133.1"/>
    </source>
</evidence>
<feature type="compositionally biased region" description="Acidic residues" evidence="1">
    <location>
        <begin position="374"/>
        <end position="384"/>
    </location>
</feature>
<gene>
    <name evidence="2" type="ORF">GGX14DRAFT_393327</name>
</gene>
<dbReference type="AlphaFoldDB" id="A0AAD6VPY4"/>
<keyword evidence="3" id="KW-1185">Reference proteome</keyword>
<reference evidence="2" key="1">
    <citation type="submission" date="2023-03" db="EMBL/GenBank/DDBJ databases">
        <title>Massive genome expansion in bonnet fungi (Mycena s.s.) driven by repeated elements and novel gene families across ecological guilds.</title>
        <authorList>
            <consortium name="Lawrence Berkeley National Laboratory"/>
            <person name="Harder C.B."/>
            <person name="Miyauchi S."/>
            <person name="Viragh M."/>
            <person name="Kuo A."/>
            <person name="Thoen E."/>
            <person name="Andreopoulos B."/>
            <person name="Lu D."/>
            <person name="Skrede I."/>
            <person name="Drula E."/>
            <person name="Henrissat B."/>
            <person name="Morin E."/>
            <person name="Kohler A."/>
            <person name="Barry K."/>
            <person name="LaButti K."/>
            <person name="Morin E."/>
            <person name="Salamov A."/>
            <person name="Lipzen A."/>
            <person name="Mereny Z."/>
            <person name="Hegedus B."/>
            <person name="Baldrian P."/>
            <person name="Stursova M."/>
            <person name="Weitz H."/>
            <person name="Taylor A."/>
            <person name="Grigoriev I.V."/>
            <person name="Nagy L.G."/>
            <person name="Martin F."/>
            <person name="Kauserud H."/>
        </authorList>
    </citation>
    <scope>NUCLEOTIDE SEQUENCE</scope>
    <source>
        <strain evidence="2">9144</strain>
    </source>
</reference>
<sequence>MSQNQILNSLFQAFLAEQLQQGTVDFAALQQQSASSTGTVPSSDAIAASSTLVPAPPNPTPAPVLMPAPAPAPVLAPTLTLAPVPTPTLAPNPAPVIGTYMSRRAPLSTGLDSIPSSSRGYPNAATPNPTSLFQPLLGSSLTGFGATSQPRSAASPSLTVSNISAANSSRRAAAAAHLPPPLPPLVHRRAHHPRGRAQQPPALPLSSTDLRSVFETDATTGQRLVNIEIHVYLPLPWLHQNGLFYRYKLAETTLIDDIARRVTEDMAQSPMHWESHQPSSQLVGVLGSSVSLPLRLLGLSNRGSPRGDGLMMLRQETHDSSLTVADLVSNRKKYTGFVKSGVGVRDSHLVLCFLFSAQNERGDIVPDWQPPQCESDEDESADEHDIETDLMDGDFENLPLSPTPTTRPTTRAVLHNMSTHASSSRQAVTPFSFRIAGELWAEEFVPEPGRYQNIFDTGELTRNVFAKASIGSSNSMLVIKGQSIQEVAANYLAFATQCAVRGDYTPILATDRAFSITRPDGTVLSTGSGVEREASFIAFQHFAGNPGTWLCPRSDGRYSIATTTTLSFTTSEERLVSLQVFGFFTSIMLLHGAAPAPIGPAVLQFLANNCDLRSLDRSFVREWHPELGDDLDNWIAIGPNGNISRYQSHFATFHDMELAPIQSRDPSQHRCLAYEMLYSALIGTQLPSHIEWLAFRAGLDMQCVNGFNFMEVVRSHPGGSSAFIARIYATTVHDFSSLAPLLTVHSPPPSVLAQFPDLVAEYDFEDLLHNFLRGSGVPCPSLFAAVKPSFSSLVPIDRIDTTAFRTLAFCWATTGTPHVGAEDHHRIDVYFVGPNDLNYHAESRQRQAYMAEGSISFRSCYRVARIPLVYIAELTSRDYPAVDDNGNPTEPYTLQQAIDHWLLVEICNGIGSHSIL</sequence>
<feature type="region of interest" description="Disordered" evidence="1">
    <location>
        <begin position="170"/>
        <end position="205"/>
    </location>
</feature>
<evidence type="ECO:0000256" key="1">
    <source>
        <dbReference type="SAM" id="MobiDB-lite"/>
    </source>
</evidence>
<dbReference type="Proteomes" id="UP001219525">
    <property type="component" value="Unassembled WGS sequence"/>
</dbReference>
<proteinExistence type="predicted"/>
<accession>A0AAD6VPY4</accession>